<dbReference type="EMBL" id="JBEDNZ010000013">
    <property type="protein sequence ID" value="KAL0830511.1"/>
    <property type="molecule type" value="Genomic_DNA"/>
</dbReference>
<reference evidence="1 2" key="1">
    <citation type="submission" date="2024-06" db="EMBL/GenBank/DDBJ databases">
        <title>A chromosome-level genome assembly of beet webworm, Loxostege sticticalis.</title>
        <authorList>
            <person name="Zhang Y."/>
        </authorList>
    </citation>
    <scope>NUCLEOTIDE SEQUENCE [LARGE SCALE GENOMIC DNA]</scope>
    <source>
        <strain evidence="1">AQ028</strain>
        <tissue evidence="1">Male pupae</tissue>
    </source>
</reference>
<protein>
    <submittedName>
        <fullName evidence="1">Uncharacterized protein</fullName>
    </submittedName>
</protein>
<name>A0ABD0SXM4_LOXSC</name>
<gene>
    <name evidence="1" type="ORF">ABMA28_002674</name>
</gene>
<evidence type="ECO:0000313" key="1">
    <source>
        <dbReference type="EMBL" id="KAL0830511.1"/>
    </source>
</evidence>
<dbReference type="Gene3D" id="3.15.10.30">
    <property type="entry name" value="Haemolymph juvenile hormone binding protein"/>
    <property type="match status" value="1"/>
</dbReference>
<dbReference type="InterPro" id="IPR038606">
    <property type="entry name" value="To_sf"/>
</dbReference>
<organism evidence="1 2">
    <name type="scientific">Loxostege sticticalis</name>
    <name type="common">Beet webworm moth</name>
    <dbReference type="NCBI Taxonomy" id="481309"/>
    <lineage>
        <taxon>Eukaryota</taxon>
        <taxon>Metazoa</taxon>
        <taxon>Ecdysozoa</taxon>
        <taxon>Arthropoda</taxon>
        <taxon>Hexapoda</taxon>
        <taxon>Insecta</taxon>
        <taxon>Pterygota</taxon>
        <taxon>Neoptera</taxon>
        <taxon>Endopterygota</taxon>
        <taxon>Lepidoptera</taxon>
        <taxon>Glossata</taxon>
        <taxon>Ditrysia</taxon>
        <taxon>Pyraloidea</taxon>
        <taxon>Crambidae</taxon>
        <taxon>Pyraustinae</taxon>
        <taxon>Loxostege</taxon>
    </lineage>
</organism>
<comment type="caution">
    <text evidence="1">The sequence shown here is derived from an EMBL/GenBank/DDBJ whole genome shotgun (WGS) entry which is preliminary data.</text>
</comment>
<accession>A0ABD0SXM4</accession>
<sequence>MQCLPHSYTTPIPFPTCRADNIDCLRRGLRTFFFFMDMGLAGMKPIDPTIVNSVAVASPEEQMSILLRRANVTGARWTKLADRRFNLDGGKSSTEFTSDLHVSGDLSITLAARVEPYIAHITMDIQEVQSNITYPWSGQKGIDNEDYILIGPERIAIRNTRTPTFFLQPNNQDTAAINEMLQARPTILDHLSNEITAAVMHTVVDNFRLFASKVPVKYYYEYY</sequence>
<evidence type="ECO:0000313" key="2">
    <source>
        <dbReference type="Proteomes" id="UP001549921"/>
    </source>
</evidence>
<proteinExistence type="predicted"/>
<dbReference type="AlphaFoldDB" id="A0ABD0SXM4"/>
<dbReference type="Proteomes" id="UP001549921">
    <property type="component" value="Unassembled WGS sequence"/>
</dbReference>